<gene>
    <name evidence="2" type="ORF">CTRI78_v003251</name>
</gene>
<dbReference type="InterPro" id="IPR036291">
    <property type="entry name" value="NAD(P)-bd_dom_sf"/>
</dbReference>
<dbReference type="GO" id="GO:0005737">
    <property type="term" value="C:cytoplasm"/>
    <property type="evidence" value="ECO:0007669"/>
    <property type="project" value="TreeGrafter"/>
</dbReference>
<organism evidence="2 3">
    <name type="scientific">Colletotrichum trifolii</name>
    <dbReference type="NCBI Taxonomy" id="5466"/>
    <lineage>
        <taxon>Eukaryota</taxon>
        <taxon>Fungi</taxon>
        <taxon>Dikarya</taxon>
        <taxon>Ascomycota</taxon>
        <taxon>Pezizomycotina</taxon>
        <taxon>Sordariomycetes</taxon>
        <taxon>Hypocreomycetidae</taxon>
        <taxon>Glomerellales</taxon>
        <taxon>Glomerellaceae</taxon>
        <taxon>Colletotrichum</taxon>
        <taxon>Colletotrichum orbiculare species complex</taxon>
    </lineage>
</organism>
<dbReference type="STRING" id="5466.A0A4R8RJX8"/>
<accession>A0A4R8RJX8</accession>
<evidence type="ECO:0000259" key="1">
    <source>
        <dbReference type="Pfam" id="PF01370"/>
    </source>
</evidence>
<evidence type="ECO:0000313" key="2">
    <source>
        <dbReference type="EMBL" id="TDZ66091.1"/>
    </source>
</evidence>
<comment type="caution">
    <text evidence="2">The sequence shown here is derived from an EMBL/GenBank/DDBJ whole genome shotgun (WGS) entry which is preliminary data.</text>
</comment>
<dbReference type="GO" id="GO:0004029">
    <property type="term" value="F:aldehyde dehydrogenase (NAD+) activity"/>
    <property type="evidence" value="ECO:0007669"/>
    <property type="project" value="TreeGrafter"/>
</dbReference>
<feature type="domain" description="NAD-dependent epimerase/dehydratase" evidence="1">
    <location>
        <begin position="155"/>
        <end position="239"/>
    </location>
</feature>
<dbReference type="Proteomes" id="UP000295703">
    <property type="component" value="Unassembled WGS sequence"/>
</dbReference>
<protein>
    <recommendedName>
        <fullName evidence="1">NAD-dependent epimerase/dehydratase domain-containing protein</fullName>
    </recommendedName>
</protein>
<dbReference type="InterPro" id="IPR051783">
    <property type="entry name" value="NAD(P)-dependent_oxidoreduct"/>
</dbReference>
<dbReference type="InterPro" id="IPR001509">
    <property type="entry name" value="Epimerase_deHydtase"/>
</dbReference>
<dbReference type="AlphaFoldDB" id="A0A4R8RJX8"/>
<name>A0A4R8RJX8_COLTR</name>
<evidence type="ECO:0000313" key="3">
    <source>
        <dbReference type="Proteomes" id="UP000295703"/>
    </source>
</evidence>
<keyword evidence="3" id="KW-1185">Reference proteome</keyword>
<dbReference type="PANTHER" id="PTHR48079">
    <property type="entry name" value="PROTEIN YEEZ"/>
    <property type="match status" value="1"/>
</dbReference>
<reference evidence="2 3" key="1">
    <citation type="submission" date="2018-12" db="EMBL/GenBank/DDBJ databases">
        <title>Genome sequence and assembly of Colletotrichum trifolii.</title>
        <authorList>
            <person name="Gan P."/>
            <person name="Shirasu K."/>
        </authorList>
    </citation>
    <scope>NUCLEOTIDE SEQUENCE [LARGE SCALE GENOMIC DNA]</scope>
    <source>
        <strain evidence="2 3">543-2</strain>
    </source>
</reference>
<dbReference type="PANTHER" id="PTHR48079:SF6">
    <property type="entry name" value="NAD(P)-BINDING DOMAIN-CONTAINING PROTEIN-RELATED"/>
    <property type="match status" value="1"/>
</dbReference>
<dbReference type="SUPFAM" id="SSF51735">
    <property type="entry name" value="NAD(P)-binding Rossmann-fold domains"/>
    <property type="match status" value="1"/>
</dbReference>
<dbReference type="EMBL" id="RYZW01000019">
    <property type="protein sequence ID" value="TDZ66091.1"/>
    <property type="molecule type" value="Genomic_DNA"/>
</dbReference>
<proteinExistence type="predicted"/>
<sequence>MTLKIFLTGVTGYVGGDAFYTLYEKHPEYDYSLLVRTEERAGVVRKAYPNVRIVIGSNSDSEVLEKEAAAADVVIHTADSADDVPSAQAITKGLANGHSAEKPGYYIHLSGTGILIWYDQVNERYGEAPLPEQEYHDIRDISRLLSLPDDAVHRNVEKVVLAANSSSPAVRTAILLPPTIYGTGRGPQNRRSIQIPALARATLEKGFAPVVAPGQTEWDNIHVHDLSNFFTRLVEATQDAKLNSDQEVFGAHGYFILESGTHKWADVAAWIAEEAHAQGFLPAPLTKEVTMKEVLHSGPVAGSWALNSKGRTERAKKYFGFETKAKSVKEEIPELIKREATILHLQPHEKH</sequence>
<dbReference type="Pfam" id="PF01370">
    <property type="entry name" value="Epimerase"/>
    <property type="match status" value="1"/>
</dbReference>
<dbReference type="Gene3D" id="3.40.50.720">
    <property type="entry name" value="NAD(P)-binding Rossmann-like Domain"/>
    <property type="match status" value="1"/>
</dbReference>